<organism evidence="1 2">
    <name type="scientific">Thelephora ganbajun</name>
    <name type="common">Ganba fungus</name>
    <dbReference type="NCBI Taxonomy" id="370292"/>
    <lineage>
        <taxon>Eukaryota</taxon>
        <taxon>Fungi</taxon>
        <taxon>Dikarya</taxon>
        <taxon>Basidiomycota</taxon>
        <taxon>Agaricomycotina</taxon>
        <taxon>Agaricomycetes</taxon>
        <taxon>Thelephorales</taxon>
        <taxon>Thelephoraceae</taxon>
        <taxon>Thelephora</taxon>
    </lineage>
</organism>
<sequence>MDNWFQIHTFIVSYLKEFRCAVSTDGDRRLRDHYWNYITSESCKLAQISKLEGNNRLSELNRQAAAIQEELARFKVRRELVLAVAGLSDPPQRLSDERRRERKALDSTHMRLLS</sequence>
<reference evidence="1" key="2">
    <citation type="journal article" date="2020" name="Nat. Commun.">
        <title>Large-scale genome sequencing of mycorrhizal fungi provides insights into the early evolution of symbiotic traits.</title>
        <authorList>
            <person name="Miyauchi S."/>
            <person name="Kiss E."/>
            <person name="Kuo A."/>
            <person name="Drula E."/>
            <person name="Kohler A."/>
            <person name="Sanchez-Garcia M."/>
            <person name="Morin E."/>
            <person name="Andreopoulos B."/>
            <person name="Barry K.W."/>
            <person name="Bonito G."/>
            <person name="Buee M."/>
            <person name="Carver A."/>
            <person name="Chen C."/>
            <person name="Cichocki N."/>
            <person name="Clum A."/>
            <person name="Culley D."/>
            <person name="Crous P.W."/>
            <person name="Fauchery L."/>
            <person name="Girlanda M."/>
            <person name="Hayes R.D."/>
            <person name="Keri Z."/>
            <person name="LaButti K."/>
            <person name="Lipzen A."/>
            <person name="Lombard V."/>
            <person name="Magnuson J."/>
            <person name="Maillard F."/>
            <person name="Murat C."/>
            <person name="Nolan M."/>
            <person name="Ohm R.A."/>
            <person name="Pangilinan J."/>
            <person name="Pereira M.F."/>
            <person name="Perotto S."/>
            <person name="Peter M."/>
            <person name="Pfister S."/>
            <person name="Riley R."/>
            <person name="Sitrit Y."/>
            <person name="Stielow J.B."/>
            <person name="Szollosi G."/>
            <person name="Zifcakova L."/>
            <person name="Stursova M."/>
            <person name="Spatafora J.W."/>
            <person name="Tedersoo L."/>
            <person name="Vaario L.M."/>
            <person name="Yamada A."/>
            <person name="Yan M."/>
            <person name="Wang P."/>
            <person name="Xu J."/>
            <person name="Bruns T."/>
            <person name="Baldrian P."/>
            <person name="Vilgalys R."/>
            <person name="Dunand C."/>
            <person name="Henrissat B."/>
            <person name="Grigoriev I.V."/>
            <person name="Hibbett D."/>
            <person name="Nagy L.G."/>
            <person name="Martin F.M."/>
        </authorList>
    </citation>
    <scope>NUCLEOTIDE SEQUENCE</scope>
    <source>
        <strain evidence="1">P2</strain>
    </source>
</reference>
<accession>A0ACB6Z2W4</accession>
<comment type="caution">
    <text evidence="1">The sequence shown here is derived from an EMBL/GenBank/DDBJ whole genome shotgun (WGS) entry which is preliminary data.</text>
</comment>
<reference evidence="1" key="1">
    <citation type="submission" date="2019-10" db="EMBL/GenBank/DDBJ databases">
        <authorList>
            <consortium name="DOE Joint Genome Institute"/>
            <person name="Kuo A."/>
            <person name="Miyauchi S."/>
            <person name="Kiss E."/>
            <person name="Drula E."/>
            <person name="Kohler A."/>
            <person name="Sanchez-Garcia M."/>
            <person name="Andreopoulos B."/>
            <person name="Barry K.W."/>
            <person name="Bonito G."/>
            <person name="Buee M."/>
            <person name="Carver A."/>
            <person name="Chen C."/>
            <person name="Cichocki N."/>
            <person name="Clum A."/>
            <person name="Culley D."/>
            <person name="Crous P.W."/>
            <person name="Fauchery L."/>
            <person name="Girlanda M."/>
            <person name="Hayes R."/>
            <person name="Keri Z."/>
            <person name="Labutti K."/>
            <person name="Lipzen A."/>
            <person name="Lombard V."/>
            <person name="Magnuson J."/>
            <person name="Maillard F."/>
            <person name="Morin E."/>
            <person name="Murat C."/>
            <person name="Nolan M."/>
            <person name="Ohm R."/>
            <person name="Pangilinan J."/>
            <person name="Pereira M."/>
            <person name="Perotto S."/>
            <person name="Peter M."/>
            <person name="Riley R."/>
            <person name="Sitrit Y."/>
            <person name="Stielow B."/>
            <person name="Szollosi G."/>
            <person name="Zifcakova L."/>
            <person name="Stursova M."/>
            <person name="Spatafora J.W."/>
            <person name="Tedersoo L."/>
            <person name="Vaario L.-M."/>
            <person name="Yamada A."/>
            <person name="Yan M."/>
            <person name="Wang P."/>
            <person name="Xu J."/>
            <person name="Bruns T."/>
            <person name="Baldrian P."/>
            <person name="Vilgalys R."/>
            <person name="Henrissat B."/>
            <person name="Grigoriev I.V."/>
            <person name="Hibbett D."/>
            <person name="Nagy L.G."/>
            <person name="Martin F.M."/>
        </authorList>
    </citation>
    <scope>NUCLEOTIDE SEQUENCE</scope>
    <source>
        <strain evidence="1">P2</strain>
    </source>
</reference>
<evidence type="ECO:0000313" key="2">
    <source>
        <dbReference type="Proteomes" id="UP000886501"/>
    </source>
</evidence>
<protein>
    <submittedName>
        <fullName evidence="1">Uncharacterized protein</fullName>
    </submittedName>
</protein>
<keyword evidence="2" id="KW-1185">Reference proteome</keyword>
<evidence type="ECO:0000313" key="1">
    <source>
        <dbReference type="EMBL" id="KAF9643931.1"/>
    </source>
</evidence>
<proteinExistence type="predicted"/>
<dbReference type="Proteomes" id="UP000886501">
    <property type="component" value="Unassembled WGS sequence"/>
</dbReference>
<name>A0ACB6Z2W4_THEGA</name>
<dbReference type="EMBL" id="MU118174">
    <property type="protein sequence ID" value="KAF9643931.1"/>
    <property type="molecule type" value="Genomic_DNA"/>
</dbReference>
<gene>
    <name evidence="1" type="ORF">BDM02DRAFT_3122713</name>
</gene>